<evidence type="ECO:0000256" key="3">
    <source>
        <dbReference type="ARBA" id="ARBA00004389"/>
    </source>
</evidence>
<dbReference type="GeneTree" id="ENSGT00950000182909"/>
<keyword evidence="26" id="KW-1185">Reference proteome</keyword>
<keyword evidence="8 23" id="KW-0812">Transmembrane</keyword>
<evidence type="ECO:0000256" key="16">
    <source>
        <dbReference type="ARBA" id="ARBA00023242"/>
    </source>
</evidence>
<feature type="domain" description="RING-type" evidence="24">
    <location>
        <begin position="390"/>
        <end position="432"/>
    </location>
</feature>
<evidence type="ECO:0000256" key="23">
    <source>
        <dbReference type="SAM" id="Phobius"/>
    </source>
</evidence>
<dbReference type="Pfam" id="PF13923">
    <property type="entry name" value="zf-C3HC4_2"/>
    <property type="match status" value="1"/>
</dbReference>
<dbReference type="GO" id="GO:0005789">
    <property type="term" value="C:endoplasmic reticulum membrane"/>
    <property type="evidence" value="ECO:0007669"/>
    <property type="project" value="UniProtKB-SubCell"/>
</dbReference>
<dbReference type="InterPro" id="IPR001841">
    <property type="entry name" value="Znf_RING"/>
</dbReference>
<keyword evidence="6" id="KW-0597">Phosphoprotein</keyword>
<dbReference type="InterPro" id="IPR017907">
    <property type="entry name" value="Znf_RING_CS"/>
</dbReference>
<dbReference type="GO" id="GO:0061630">
    <property type="term" value="F:ubiquitin protein ligase activity"/>
    <property type="evidence" value="ECO:0007669"/>
    <property type="project" value="UniProtKB-EC"/>
</dbReference>
<dbReference type="GO" id="GO:0000209">
    <property type="term" value="P:protein polyubiquitination"/>
    <property type="evidence" value="ECO:0007669"/>
    <property type="project" value="InterPro"/>
</dbReference>
<dbReference type="GO" id="GO:0042428">
    <property type="term" value="P:serotonin metabolic process"/>
    <property type="evidence" value="ECO:0007669"/>
    <property type="project" value="TreeGrafter"/>
</dbReference>
<evidence type="ECO:0000313" key="26">
    <source>
        <dbReference type="Proteomes" id="UP000694569"/>
    </source>
</evidence>
<evidence type="ECO:0000256" key="9">
    <source>
        <dbReference type="ARBA" id="ARBA00022723"/>
    </source>
</evidence>
<keyword evidence="12" id="KW-0256">Endoplasmic reticulum</keyword>
<reference evidence="25" key="2">
    <citation type="submission" date="2025-09" db="UniProtKB">
        <authorList>
            <consortium name="Ensembl"/>
        </authorList>
    </citation>
    <scope>IDENTIFICATION</scope>
</reference>
<evidence type="ECO:0000259" key="24">
    <source>
        <dbReference type="PROSITE" id="PS50089"/>
    </source>
</evidence>
<sequence length="548" mass="62522">MRAQGGRRRRTVGSGADMESLTEKSINEAKSILRCRKCRKCVANSDCLVRETASTLKTGSSGSATCPVWHMDLETVPDWVKEEIEKSHWTIGRLNCLFCRARLGAFNFIGRTECPCGQSTIIHLGKSRIDYDVSVSPQSHIKLRSISEAPPTVVKEFRHGLNTTEKPLTMNTETGRLAEALCLEIHSTRFTPRRTKQTLTEFSLETYSDSKGTGSTYGSGKNSNVLAQGIVEPLGPPPSPNKTSSERLQVSIKECTGNHMSENTYPMIQERLLTATDPCYPTEMPLDPTNQESTENSEVSEPIPITPSDSILREDFMQQQMVLSSRLIQPTLPCTDPLTHRLRKRELNKLKSLRRRQRKREKWMQEHKQINLSSDDDENDQMKDKESYICAVCLDVYFNPYMCFPCHHIFCEPCLRTLARDNPSRTSCPLCRTTIESVYFQSDLDKSSITFFPREYLKRKQSFQRAGGAKGPLPSCNRMFRIFGGTSRRAGSFGRRYYPHGAHMLDFEDETSGWRFDMDMIIVYIYSVNWIIGFILFCFICYFIYSSS</sequence>
<evidence type="ECO:0000256" key="14">
    <source>
        <dbReference type="ARBA" id="ARBA00022989"/>
    </source>
</evidence>
<dbReference type="Pfam" id="PF19332">
    <property type="entry name" value="RNF180_C"/>
    <property type="match status" value="1"/>
</dbReference>
<evidence type="ECO:0000256" key="10">
    <source>
        <dbReference type="ARBA" id="ARBA00022771"/>
    </source>
</evidence>
<keyword evidence="9" id="KW-0479">Metal-binding</keyword>
<evidence type="ECO:0000256" key="15">
    <source>
        <dbReference type="ARBA" id="ARBA00023136"/>
    </source>
</evidence>
<keyword evidence="14 23" id="KW-1133">Transmembrane helix</keyword>
<keyword evidence="16" id="KW-0539">Nucleus</keyword>
<organism evidence="25 26">
    <name type="scientific">Leptobrachium leishanense</name>
    <name type="common">Leishan spiny toad</name>
    <dbReference type="NCBI Taxonomy" id="445787"/>
    <lineage>
        <taxon>Eukaryota</taxon>
        <taxon>Metazoa</taxon>
        <taxon>Chordata</taxon>
        <taxon>Craniata</taxon>
        <taxon>Vertebrata</taxon>
        <taxon>Euteleostomi</taxon>
        <taxon>Amphibia</taxon>
        <taxon>Batrachia</taxon>
        <taxon>Anura</taxon>
        <taxon>Pelobatoidea</taxon>
        <taxon>Megophryidae</taxon>
        <taxon>Leptobrachium</taxon>
    </lineage>
</organism>
<dbReference type="EC" id="2.3.2.27" evidence="5"/>
<dbReference type="InterPro" id="IPR045790">
    <property type="entry name" value="RNF180_C"/>
</dbReference>
<proteinExistence type="predicted"/>
<dbReference type="FunFam" id="3.30.40.10:FF:000316">
    <property type="entry name" value="E3 ubiquitin-protein ligase RNF180"/>
    <property type="match status" value="1"/>
</dbReference>
<dbReference type="PANTHER" id="PTHR46717">
    <property type="entry name" value="E3 UBIQUITIN-PROTEIN LIGASE RNF180"/>
    <property type="match status" value="1"/>
</dbReference>
<comment type="function">
    <text evidence="17">E3 ubiquitin-protein ligase which promotes polyubiquitination and degradation by the proteasome pathway of ZIC2.</text>
</comment>
<evidence type="ECO:0000313" key="25">
    <source>
        <dbReference type="Ensembl" id="ENSLLEP00000020611.1"/>
    </source>
</evidence>
<accession>A0A8C5N0X6</accession>
<dbReference type="Ensembl" id="ENSLLET00000021419.1">
    <property type="protein sequence ID" value="ENSLLEP00000020611.1"/>
    <property type="gene ID" value="ENSLLEG00000013073.1"/>
</dbReference>
<evidence type="ECO:0000256" key="12">
    <source>
        <dbReference type="ARBA" id="ARBA00022824"/>
    </source>
</evidence>
<evidence type="ECO:0000256" key="17">
    <source>
        <dbReference type="ARBA" id="ARBA00058659"/>
    </source>
</evidence>
<keyword evidence="15 23" id="KW-0472">Membrane</keyword>
<evidence type="ECO:0000256" key="5">
    <source>
        <dbReference type="ARBA" id="ARBA00012483"/>
    </source>
</evidence>
<dbReference type="GO" id="GO:0042415">
    <property type="term" value="P:norepinephrine metabolic process"/>
    <property type="evidence" value="ECO:0007669"/>
    <property type="project" value="TreeGrafter"/>
</dbReference>
<keyword evidence="7" id="KW-0808">Transferase</keyword>
<evidence type="ECO:0000256" key="19">
    <source>
        <dbReference type="ARBA" id="ARBA00067421"/>
    </source>
</evidence>
<evidence type="ECO:0000256" key="21">
    <source>
        <dbReference type="ARBA" id="ARBA00080502"/>
    </source>
</evidence>
<evidence type="ECO:0000256" key="13">
    <source>
        <dbReference type="ARBA" id="ARBA00022833"/>
    </source>
</evidence>
<keyword evidence="11" id="KW-0833">Ubl conjugation pathway</keyword>
<comment type="catalytic activity">
    <reaction evidence="1">
        <text>S-ubiquitinyl-[E2 ubiquitin-conjugating enzyme]-L-cysteine + [acceptor protein]-L-lysine = [E2 ubiquitin-conjugating enzyme]-L-cysteine + N(6)-ubiquitinyl-[acceptor protein]-L-lysine.</text>
        <dbReference type="EC" id="2.3.2.27"/>
    </reaction>
</comment>
<dbReference type="OrthoDB" id="6105938at2759"/>
<keyword evidence="13" id="KW-0862">Zinc</keyword>
<evidence type="ECO:0000256" key="20">
    <source>
        <dbReference type="ARBA" id="ARBA00079826"/>
    </source>
</evidence>
<dbReference type="InterPro" id="IPR013083">
    <property type="entry name" value="Znf_RING/FYVE/PHD"/>
</dbReference>
<dbReference type="Gene3D" id="3.30.40.10">
    <property type="entry name" value="Zinc/RING finger domain, C3HC4 (zinc finger)"/>
    <property type="match status" value="1"/>
</dbReference>
<dbReference type="GO" id="GO:0031624">
    <property type="term" value="F:ubiquitin conjugating enzyme binding"/>
    <property type="evidence" value="ECO:0007669"/>
    <property type="project" value="TreeGrafter"/>
</dbReference>
<gene>
    <name evidence="25" type="primary">RNF180</name>
</gene>
<evidence type="ECO:0000256" key="6">
    <source>
        <dbReference type="ARBA" id="ARBA00022553"/>
    </source>
</evidence>
<dbReference type="GO" id="GO:0032436">
    <property type="term" value="P:positive regulation of proteasomal ubiquitin-dependent protein catabolic process"/>
    <property type="evidence" value="ECO:0007669"/>
    <property type="project" value="TreeGrafter"/>
</dbReference>
<name>A0A8C5N0X6_9ANUR</name>
<dbReference type="InterPro" id="IPR033263">
    <property type="entry name" value="RNF180"/>
</dbReference>
<evidence type="ECO:0000256" key="8">
    <source>
        <dbReference type="ARBA" id="ARBA00022692"/>
    </source>
</evidence>
<keyword evidence="10 22" id="KW-0863">Zinc-finger</keyword>
<protein>
    <recommendedName>
        <fullName evidence="19">E3 ubiquitin-protein ligase RNF180</fullName>
        <ecNumber evidence="5">2.3.2.27</ecNumber>
    </recommendedName>
    <alternativeName>
        <fullName evidence="21">RING finger protein 180</fullName>
    </alternativeName>
    <alternativeName>
        <fullName evidence="20">RING-type E3 ubiquitin transferase RNF180</fullName>
    </alternativeName>
</protein>
<evidence type="ECO:0000256" key="1">
    <source>
        <dbReference type="ARBA" id="ARBA00000900"/>
    </source>
</evidence>
<dbReference type="Proteomes" id="UP000694569">
    <property type="component" value="Unplaced"/>
</dbReference>
<evidence type="ECO:0000256" key="18">
    <source>
        <dbReference type="ARBA" id="ARBA00062709"/>
    </source>
</evidence>
<dbReference type="SUPFAM" id="SSF57850">
    <property type="entry name" value="RING/U-box"/>
    <property type="match status" value="1"/>
</dbReference>
<feature type="transmembrane region" description="Helical" evidence="23">
    <location>
        <begin position="521"/>
        <end position="545"/>
    </location>
</feature>
<evidence type="ECO:0000256" key="11">
    <source>
        <dbReference type="ARBA" id="ARBA00022786"/>
    </source>
</evidence>
<dbReference type="GO" id="GO:0005635">
    <property type="term" value="C:nuclear envelope"/>
    <property type="evidence" value="ECO:0007669"/>
    <property type="project" value="UniProtKB-SubCell"/>
</dbReference>
<dbReference type="SMART" id="SM00184">
    <property type="entry name" value="RING"/>
    <property type="match status" value="1"/>
</dbReference>
<dbReference type="GO" id="GO:0008270">
    <property type="term" value="F:zinc ion binding"/>
    <property type="evidence" value="ECO:0007669"/>
    <property type="project" value="UniProtKB-KW"/>
</dbReference>
<evidence type="ECO:0000256" key="7">
    <source>
        <dbReference type="ARBA" id="ARBA00022679"/>
    </source>
</evidence>
<evidence type="ECO:0000256" key="4">
    <source>
        <dbReference type="ARBA" id="ARBA00004906"/>
    </source>
</evidence>
<dbReference type="CDD" id="cd16554">
    <property type="entry name" value="RING-HC_RNF180"/>
    <property type="match status" value="1"/>
</dbReference>
<dbReference type="PANTHER" id="PTHR46717:SF1">
    <property type="entry name" value="E3 UBIQUITIN-PROTEIN LIGASE RNF180"/>
    <property type="match status" value="1"/>
</dbReference>
<dbReference type="AlphaFoldDB" id="A0A8C5N0X6"/>
<comment type="pathway">
    <text evidence="4">Protein modification; protein ubiquitination.</text>
</comment>
<comment type="subcellular location">
    <subcellularLocation>
        <location evidence="3">Endoplasmic reticulum membrane</location>
        <topology evidence="3">Single-pass membrane protein</topology>
    </subcellularLocation>
    <subcellularLocation>
        <location evidence="2">Nucleus envelope</location>
    </subcellularLocation>
</comment>
<evidence type="ECO:0000256" key="2">
    <source>
        <dbReference type="ARBA" id="ARBA00004259"/>
    </source>
</evidence>
<dbReference type="PROSITE" id="PS50089">
    <property type="entry name" value="ZF_RING_2"/>
    <property type="match status" value="1"/>
</dbReference>
<comment type="subunit">
    <text evidence="18">Interacts with ZIC2.</text>
</comment>
<dbReference type="PROSITE" id="PS00518">
    <property type="entry name" value="ZF_RING_1"/>
    <property type="match status" value="1"/>
</dbReference>
<reference evidence="25" key="1">
    <citation type="submission" date="2025-08" db="UniProtKB">
        <authorList>
            <consortium name="Ensembl"/>
        </authorList>
    </citation>
    <scope>IDENTIFICATION</scope>
</reference>
<evidence type="ECO:0000256" key="22">
    <source>
        <dbReference type="PROSITE-ProRule" id="PRU00175"/>
    </source>
</evidence>